<dbReference type="Proteomes" id="UP000593577">
    <property type="component" value="Unassembled WGS sequence"/>
</dbReference>
<comment type="caution">
    <text evidence="1">The sequence shown here is derived from an EMBL/GenBank/DDBJ whole genome shotgun (WGS) entry which is preliminary data.</text>
</comment>
<evidence type="ECO:0000313" key="2">
    <source>
        <dbReference type="Proteomes" id="UP000593577"/>
    </source>
</evidence>
<dbReference type="AlphaFoldDB" id="A0A7J8XYK3"/>
<dbReference type="EMBL" id="JABFAA010000009">
    <property type="protein sequence ID" value="MBA0692383.1"/>
    <property type="molecule type" value="Genomic_DNA"/>
</dbReference>
<protein>
    <submittedName>
        <fullName evidence="1">Uncharacterized protein</fullName>
    </submittedName>
</protein>
<name>A0A7J8XYK3_GOSAI</name>
<organism evidence="1 2">
    <name type="scientific">Gossypium aridum</name>
    <name type="common">American cotton</name>
    <name type="synonym">Erioxylum aridum</name>
    <dbReference type="NCBI Taxonomy" id="34290"/>
    <lineage>
        <taxon>Eukaryota</taxon>
        <taxon>Viridiplantae</taxon>
        <taxon>Streptophyta</taxon>
        <taxon>Embryophyta</taxon>
        <taxon>Tracheophyta</taxon>
        <taxon>Spermatophyta</taxon>
        <taxon>Magnoliopsida</taxon>
        <taxon>eudicotyledons</taxon>
        <taxon>Gunneridae</taxon>
        <taxon>Pentapetalae</taxon>
        <taxon>rosids</taxon>
        <taxon>malvids</taxon>
        <taxon>Malvales</taxon>
        <taxon>Malvaceae</taxon>
        <taxon>Malvoideae</taxon>
        <taxon>Gossypium</taxon>
    </lineage>
</organism>
<reference evidence="1 2" key="1">
    <citation type="journal article" date="2019" name="Genome Biol. Evol.">
        <title>Insights into the evolution of the New World diploid cottons (Gossypium, subgenus Houzingenia) based on genome sequencing.</title>
        <authorList>
            <person name="Grover C.E."/>
            <person name="Arick M.A. 2nd"/>
            <person name="Thrash A."/>
            <person name="Conover J.L."/>
            <person name="Sanders W.S."/>
            <person name="Peterson D.G."/>
            <person name="Frelichowski J.E."/>
            <person name="Scheffler J.A."/>
            <person name="Scheffler B.E."/>
            <person name="Wendel J.F."/>
        </authorList>
    </citation>
    <scope>NUCLEOTIDE SEQUENCE [LARGE SCALE GENOMIC DNA]</scope>
    <source>
        <strain evidence="1">185</strain>
        <tissue evidence="1">Leaf</tissue>
    </source>
</reference>
<accession>A0A7J8XYK3</accession>
<proteinExistence type="predicted"/>
<evidence type="ECO:0000313" key="1">
    <source>
        <dbReference type="EMBL" id="MBA0692383.1"/>
    </source>
</evidence>
<keyword evidence="2" id="KW-1185">Reference proteome</keyword>
<sequence length="87" mass="9996">MNLVCLIQGLKKPDRRSIWFELHPILYVRESDKVDEDVGYGSSGKQLKLSNVGFGKAAKRKVEEIESSGKGRCKFFHSRKLEQLTHF</sequence>
<gene>
    <name evidence="1" type="ORF">Goari_009951</name>
</gene>